<protein>
    <submittedName>
        <fullName evidence="1">Uncharacterized protein</fullName>
    </submittedName>
</protein>
<evidence type="ECO:0000313" key="2">
    <source>
        <dbReference type="Proteomes" id="UP001497535"/>
    </source>
</evidence>
<keyword evidence="2" id="KW-1185">Reference proteome</keyword>
<dbReference type="EMBL" id="CAVMJV010000195">
    <property type="protein sequence ID" value="CAK5123639.1"/>
    <property type="molecule type" value="Genomic_DNA"/>
</dbReference>
<gene>
    <name evidence="1" type="ORF">MENTE1834_LOCUS47520</name>
</gene>
<accession>A0ACB1B4U8</accession>
<reference evidence="1" key="1">
    <citation type="submission" date="2023-11" db="EMBL/GenBank/DDBJ databases">
        <authorList>
            <person name="Poullet M."/>
        </authorList>
    </citation>
    <scope>NUCLEOTIDE SEQUENCE</scope>
    <source>
        <strain evidence="1">E1834</strain>
    </source>
</reference>
<proteinExistence type="predicted"/>
<comment type="caution">
    <text evidence="1">The sequence shown here is derived from an EMBL/GenBank/DDBJ whole genome shotgun (WGS) entry which is preliminary data.</text>
</comment>
<dbReference type="Proteomes" id="UP001497535">
    <property type="component" value="Unassembled WGS sequence"/>
</dbReference>
<organism evidence="1 2">
    <name type="scientific">Meloidogyne enterolobii</name>
    <name type="common">Root-knot nematode worm</name>
    <name type="synonym">Meloidogyne mayaguensis</name>
    <dbReference type="NCBI Taxonomy" id="390850"/>
    <lineage>
        <taxon>Eukaryota</taxon>
        <taxon>Metazoa</taxon>
        <taxon>Ecdysozoa</taxon>
        <taxon>Nematoda</taxon>
        <taxon>Chromadorea</taxon>
        <taxon>Rhabditida</taxon>
        <taxon>Tylenchina</taxon>
        <taxon>Tylenchomorpha</taxon>
        <taxon>Tylenchoidea</taxon>
        <taxon>Meloidogynidae</taxon>
        <taxon>Meloidogyninae</taxon>
        <taxon>Meloidogyne</taxon>
    </lineage>
</organism>
<sequence>MAFIIILCITLQSRFYCQAVQRYYAGPITPKIHLTRLFRLSFHQSKENISQSRFVYKCIDCSFSVRKMYFIPIVYLIIDHFLDCKEHLVIENIRKVFLEERFVLILLFIIIGFHGS</sequence>
<evidence type="ECO:0000313" key="1">
    <source>
        <dbReference type="EMBL" id="CAK5123639.1"/>
    </source>
</evidence>
<name>A0ACB1B4U8_MELEN</name>